<gene>
    <name evidence="3" type="ORF">FHG85_06610</name>
</gene>
<protein>
    <submittedName>
        <fullName evidence="3">Response regulator</fullName>
    </submittedName>
</protein>
<dbReference type="CDD" id="cd17557">
    <property type="entry name" value="REC_Rcp-like"/>
    <property type="match status" value="1"/>
</dbReference>
<dbReference type="AlphaFoldDB" id="A0A7D3XVL2"/>
<keyword evidence="4" id="KW-1185">Reference proteome</keyword>
<proteinExistence type="predicted"/>
<dbReference type="PANTHER" id="PTHR44520">
    <property type="entry name" value="RESPONSE REGULATOR RCP1-RELATED"/>
    <property type="match status" value="1"/>
</dbReference>
<evidence type="ECO:0000256" key="1">
    <source>
        <dbReference type="PROSITE-ProRule" id="PRU00169"/>
    </source>
</evidence>
<name>A0A7D3XVL2_9BACT</name>
<dbReference type="InterPro" id="IPR001789">
    <property type="entry name" value="Sig_transdc_resp-reg_receiver"/>
</dbReference>
<dbReference type="GO" id="GO:0000160">
    <property type="term" value="P:phosphorelay signal transduction system"/>
    <property type="evidence" value="ECO:0007669"/>
    <property type="project" value="InterPro"/>
</dbReference>
<feature type="modified residue" description="4-aspartylphosphate" evidence="1">
    <location>
        <position position="69"/>
    </location>
</feature>
<reference evidence="3 4" key="1">
    <citation type="submission" date="2019-07" db="EMBL/GenBank/DDBJ databases">
        <title>Thalassofilum flectens gen. nov., sp. nov., a novel moderate thermophilic anaerobe from a shallow sea hot spring in Kunashir Island (Russia), representing a new family in the order Bacteroidales, and proposal of Thalassofilacea fam. nov.</title>
        <authorList>
            <person name="Kochetkova T.V."/>
            <person name="Podosokorskaya O.A."/>
            <person name="Novikov A."/>
            <person name="Elcheninov A.G."/>
            <person name="Toshchakov S.V."/>
            <person name="Kublanov I.V."/>
        </authorList>
    </citation>
    <scope>NUCLEOTIDE SEQUENCE [LARGE SCALE GENOMIC DNA]</scope>
    <source>
        <strain evidence="3 4">38-H</strain>
    </source>
</reference>
<sequence length="148" mass="17264">MEHAEILRRVAVVEDNPFDAELIKRNLERSIQPIHITYFPNGLSILKFADEFRVSHPRRNSPFQAVFLDLKMPQVDGFEVLKTLRNNQQFKYTPIVVLTSSNETDDIIRSYSLGANSFVVKPLEPHIFKETIKILGNYWIDINKIETY</sequence>
<dbReference type="Pfam" id="PF00072">
    <property type="entry name" value="Response_reg"/>
    <property type="match status" value="1"/>
</dbReference>
<keyword evidence="1" id="KW-0597">Phosphoprotein</keyword>
<dbReference type="KEGG" id="ttz:FHG85_06610"/>
<dbReference type="SMART" id="SM00448">
    <property type="entry name" value="REC"/>
    <property type="match status" value="1"/>
</dbReference>
<dbReference type="EMBL" id="CP041345">
    <property type="protein sequence ID" value="QKG79948.1"/>
    <property type="molecule type" value="Genomic_DNA"/>
</dbReference>
<evidence type="ECO:0000313" key="4">
    <source>
        <dbReference type="Proteomes" id="UP000500961"/>
    </source>
</evidence>
<dbReference type="RefSeq" id="WP_173074208.1">
    <property type="nucleotide sequence ID" value="NZ_CP041345.1"/>
</dbReference>
<dbReference type="PROSITE" id="PS50110">
    <property type="entry name" value="RESPONSE_REGULATORY"/>
    <property type="match status" value="1"/>
</dbReference>
<dbReference type="SUPFAM" id="SSF52172">
    <property type="entry name" value="CheY-like"/>
    <property type="match status" value="1"/>
</dbReference>
<feature type="domain" description="Response regulatory" evidence="2">
    <location>
        <begin position="9"/>
        <end position="136"/>
    </location>
</feature>
<evidence type="ECO:0000259" key="2">
    <source>
        <dbReference type="PROSITE" id="PS50110"/>
    </source>
</evidence>
<dbReference type="InterPro" id="IPR011006">
    <property type="entry name" value="CheY-like_superfamily"/>
</dbReference>
<accession>A0A7D3XVL2</accession>
<dbReference type="Proteomes" id="UP000500961">
    <property type="component" value="Chromosome"/>
</dbReference>
<dbReference type="PANTHER" id="PTHR44520:SF1">
    <property type="entry name" value="TWO-COMPONENT SYSTEM REGULATORY PROTEIN"/>
    <property type="match status" value="1"/>
</dbReference>
<evidence type="ECO:0000313" key="3">
    <source>
        <dbReference type="EMBL" id="QKG79948.1"/>
    </source>
</evidence>
<organism evidence="3 4">
    <name type="scientific">Tenuifilum thalassicum</name>
    <dbReference type="NCBI Taxonomy" id="2590900"/>
    <lineage>
        <taxon>Bacteria</taxon>
        <taxon>Pseudomonadati</taxon>
        <taxon>Bacteroidota</taxon>
        <taxon>Bacteroidia</taxon>
        <taxon>Bacteroidales</taxon>
        <taxon>Tenuifilaceae</taxon>
        <taxon>Tenuifilum</taxon>
    </lineage>
</organism>
<dbReference type="Gene3D" id="3.40.50.2300">
    <property type="match status" value="1"/>
</dbReference>
<dbReference type="InterPro" id="IPR052893">
    <property type="entry name" value="TCS_response_regulator"/>
</dbReference>